<name>X1PJA3_9ZZZZ</name>
<accession>X1PJA3</accession>
<gene>
    <name evidence="1" type="ORF">S06H3_48068</name>
</gene>
<organism evidence="1">
    <name type="scientific">marine sediment metagenome</name>
    <dbReference type="NCBI Taxonomy" id="412755"/>
    <lineage>
        <taxon>unclassified sequences</taxon>
        <taxon>metagenomes</taxon>
        <taxon>ecological metagenomes</taxon>
    </lineage>
</organism>
<proteinExistence type="predicted"/>
<protein>
    <submittedName>
        <fullName evidence="1">Uncharacterized protein</fullName>
    </submittedName>
</protein>
<dbReference type="AlphaFoldDB" id="X1PJA3"/>
<comment type="caution">
    <text evidence="1">The sequence shown here is derived from an EMBL/GenBank/DDBJ whole genome shotgun (WGS) entry which is preliminary data.</text>
</comment>
<dbReference type="EMBL" id="BARV01030243">
    <property type="protein sequence ID" value="GAI39115.1"/>
    <property type="molecule type" value="Genomic_DNA"/>
</dbReference>
<sequence>MSKSLDLFLKTHPNVNPDGVEVFYVMLEEIHAAKMKKTVNKNIIGL</sequence>
<reference evidence="1" key="1">
    <citation type="journal article" date="2014" name="Front. Microbiol.">
        <title>High frequency of phylogenetically diverse reductive dehalogenase-homologous genes in deep subseafloor sedimentary metagenomes.</title>
        <authorList>
            <person name="Kawai M."/>
            <person name="Futagami T."/>
            <person name="Toyoda A."/>
            <person name="Takaki Y."/>
            <person name="Nishi S."/>
            <person name="Hori S."/>
            <person name="Arai W."/>
            <person name="Tsubouchi T."/>
            <person name="Morono Y."/>
            <person name="Uchiyama I."/>
            <person name="Ito T."/>
            <person name="Fujiyama A."/>
            <person name="Inagaki F."/>
            <person name="Takami H."/>
        </authorList>
    </citation>
    <scope>NUCLEOTIDE SEQUENCE</scope>
    <source>
        <strain evidence="1">Expedition CK06-06</strain>
    </source>
</reference>
<evidence type="ECO:0000313" key="1">
    <source>
        <dbReference type="EMBL" id="GAI39115.1"/>
    </source>
</evidence>